<reference evidence="2" key="1">
    <citation type="journal article" date="2020" name="New Phytol.">
        <title>Comparative genomics reveals dynamic genome evolution in host specialist ectomycorrhizal fungi.</title>
        <authorList>
            <person name="Lofgren L.A."/>
            <person name="Nguyen N.H."/>
            <person name="Vilgalys R."/>
            <person name="Ruytinx J."/>
            <person name="Liao H.L."/>
            <person name="Branco S."/>
            <person name="Kuo A."/>
            <person name="LaButti K."/>
            <person name="Lipzen A."/>
            <person name="Andreopoulos W."/>
            <person name="Pangilinan J."/>
            <person name="Riley R."/>
            <person name="Hundley H."/>
            <person name="Na H."/>
            <person name="Barry K."/>
            <person name="Grigoriev I.V."/>
            <person name="Stajich J.E."/>
            <person name="Kennedy P.G."/>
        </authorList>
    </citation>
    <scope>NUCLEOTIDE SEQUENCE</scope>
    <source>
        <strain evidence="2">S12</strain>
    </source>
</reference>
<feature type="region of interest" description="Disordered" evidence="1">
    <location>
        <begin position="142"/>
        <end position="165"/>
    </location>
</feature>
<comment type="caution">
    <text evidence="2">The sequence shown here is derived from an EMBL/GenBank/DDBJ whole genome shotgun (WGS) entry which is preliminary data.</text>
</comment>
<dbReference type="GeneID" id="64605785"/>
<keyword evidence="3" id="KW-1185">Reference proteome</keyword>
<protein>
    <submittedName>
        <fullName evidence="2">Uncharacterized protein</fullName>
    </submittedName>
</protein>
<dbReference type="RefSeq" id="XP_041155398.1">
    <property type="nucleotide sequence ID" value="XM_041312021.1"/>
</dbReference>
<evidence type="ECO:0000313" key="2">
    <source>
        <dbReference type="EMBL" id="KAG1788121.1"/>
    </source>
</evidence>
<name>A0A9P7AF45_9AGAM</name>
<evidence type="ECO:0000313" key="3">
    <source>
        <dbReference type="Proteomes" id="UP000719766"/>
    </source>
</evidence>
<dbReference type="Proteomes" id="UP000719766">
    <property type="component" value="Unassembled WGS sequence"/>
</dbReference>
<dbReference type="EMBL" id="JABBWE010000071">
    <property type="protein sequence ID" value="KAG1788121.1"/>
    <property type="molecule type" value="Genomic_DNA"/>
</dbReference>
<proteinExistence type="predicted"/>
<dbReference type="AlphaFoldDB" id="A0A9P7AF45"/>
<sequence>MWISWSKLYRVLLIKTVMFKIRAVRRDMNIGALIEEAHCFPLRSLQSPDWASLMGAERRYQNIKAQFAFLLSFYHGHSSCSAMNDNTTLHYYLRPYMFLASDVFLDVNHSAITAMFCSVSGAGQPFAHSRYNHEPSRFQGRHNDTCYDEVDNSHQESSDGSEEWESGTVIAQCSVQNTKGRKCRSKTSCFPVTPSPSDSITKSCNSNSH</sequence>
<feature type="compositionally biased region" description="Polar residues" evidence="1">
    <location>
        <begin position="186"/>
        <end position="209"/>
    </location>
</feature>
<organism evidence="2 3">
    <name type="scientific">Suillus plorans</name>
    <dbReference type="NCBI Taxonomy" id="116603"/>
    <lineage>
        <taxon>Eukaryota</taxon>
        <taxon>Fungi</taxon>
        <taxon>Dikarya</taxon>
        <taxon>Basidiomycota</taxon>
        <taxon>Agaricomycotina</taxon>
        <taxon>Agaricomycetes</taxon>
        <taxon>Agaricomycetidae</taxon>
        <taxon>Boletales</taxon>
        <taxon>Suillineae</taxon>
        <taxon>Suillaceae</taxon>
        <taxon>Suillus</taxon>
    </lineage>
</organism>
<gene>
    <name evidence="2" type="ORF">HD556DRAFT_913577</name>
</gene>
<accession>A0A9P7AF45</accession>
<evidence type="ECO:0000256" key="1">
    <source>
        <dbReference type="SAM" id="MobiDB-lite"/>
    </source>
</evidence>
<feature type="region of interest" description="Disordered" evidence="1">
    <location>
        <begin position="177"/>
        <end position="209"/>
    </location>
</feature>
<feature type="compositionally biased region" description="Basic and acidic residues" evidence="1">
    <location>
        <begin position="142"/>
        <end position="157"/>
    </location>
</feature>